<dbReference type="PROSITE" id="PS50943">
    <property type="entry name" value="HTH_CROC1"/>
    <property type="match status" value="1"/>
</dbReference>
<dbReference type="CDD" id="cd00093">
    <property type="entry name" value="HTH_XRE"/>
    <property type="match status" value="1"/>
</dbReference>
<gene>
    <name evidence="2" type="ORF">ACFQ07_34335</name>
</gene>
<dbReference type="Gene3D" id="1.10.260.40">
    <property type="entry name" value="lambda repressor-like DNA-binding domains"/>
    <property type="match status" value="1"/>
</dbReference>
<organism evidence="2 3">
    <name type="scientific">Actinomadura adrarensis</name>
    <dbReference type="NCBI Taxonomy" id="1819600"/>
    <lineage>
        <taxon>Bacteria</taxon>
        <taxon>Bacillati</taxon>
        <taxon>Actinomycetota</taxon>
        <taxon>Actinomycetes</taxon>
        <taxon>Streptosporangiales</taxon>
        <taxon>Thermomonosporaceae</taxon>
        <taxon>Actinomadura</taxon>
    </lineage>
</organism>
<protein>
    <submittedName>
        <fullName evidence="2">Helix-turn-helix domain-containing protein</fullName>
    </submittedName>
</protein>
<reference evidence="3" key="1">
    <citation type="journal article" date="2019" name="Int. J. Syst. Evol. Microbiol.">
        <title>The Global Catalogue of Microorganisms (GCM) 10K type strain sequencing project: providing services to taxonomists for standard genome sequencing and annotation.</title>
        <authorList>
            <consortium name="The Broad Institute Genomics Platform"/>
            <consortium name="The Broad Institute Genome Sequencing Center for Infectious Disease"/>
            <person name="Wu L."/>
            <person name="Ma J."/>
        </authorList>
    </citation>
    <scope>NUCLEOTIDE SEQUENCE [LARGE SCALE GENOMIC DNA]</scope>
    <source>
        <strain evidence="3">JCM 31696</strain>
    </source>
</reference>
<evidence type="ECO:0000313" key="2">
    <source>
        <dbReference type="EMBL" id="MFD0857333.1"/>
    </source>
</evidence>
<evidence type="ECO:0000259" key="1">
    <source>
        <dbReference type="PROSITE" id="PS50943"/>
    </source>
</evidence>
<keyword evidence="3" id="KW-1185">Reference proteome</keyword>
<sequence>MSGMRRLCSRCDQPLSRYTTGEVCGPCVAAGRGSPLSTIELPLGFWFSENIAQALAVWDWATVLQGVHRQTRATQGAIAQQTGLSQATVSRLMAGRSAGGTIETALKLLDGLGAPRILAGLAPRGLSHLTGQADEDSALPTGGNSGGRVKRREFTQRIVLAGLAIPLAGSGLPGSESVDVVDGLERPADVVADLYALDSRYGGASLVDLAEARLATLIRQLKHVTLKPAEEPFVHSVIGQVATAAAWFAYERGDVERADAFLKDGLYAAHGGGDTDLRLQVLNIMSMTANAADEPAKTIAIAQGALDAGGRVDPQLKALLTMRLALGHARVRHRREFEEAKAIAWDDLGRTPSLAHRAEWFRFFGEQEMHGLEAIGRIFLGDHRTAADLLEDATTDMLPRNRAYYSVMYSAALVRSGEVNAGIESFHRNLPLLVEMTSHRISDKVREFTQALAPYGTADAQETRRIARGLIGGSSHA</sequence>
<dbReference type="InterPro" id="IPR010982">
    <property type="entry name" value="Lambda_DNA-bd_dom_sf"/>
</dbReference>
<dbReference type="Proteomes" id="UP001597083">
    <property type="component" value="Unassembled WGS sequence"/>
</dbReference>
<feature type="domain" description="HTH cro/C1-type" evidence="1">
    <location>
        <begin position="74"/>
        <end position="118"/>
    </location>
</feature>
<evidence type="ECO:0000313" key="3">
    <source>
        <dbReference type="Proteomes" id="UP001597083"/>
    </source>
</evidence>
<dbReference type="SUPFAM" id="SSF47413">
    <property type="entry name" value="lambda repressor-like DNA-binding domains"/>
    <property type="match status" value="1"/>
</dbReference>
<proteinExistence type="predicted"/>
<name>A0ABW3CSC4_9ACTN</name>
<dbReference type="InterPro" id="IPR001387">
    <property type="entry name" value="Cro/C1-type_HTH"/>
</dbReference>
<comment type="caution">
    <text evidence="2">The sequence shown here is derived from an EMBL/GenBank/DDBJ whole genome shotgun (WGS) entry which is preliminary data.</text>
</comment>
<accession>A0ABW3CSC4</accession>
<dbReference type="EMBL" id="JBHTIR010004403">
    <property type="protein sequence ID" value="MFD0857333.1"/>
    <property type="molecule type" value="Genomic_DNA"/>
</dbReference>